<sequence>MAQTQFNQNLENADRILCFYINETSQIQIVRLRNIPNLKYERVIFPGERLFFEAVPNAVLEIYSCKDGQKNLSIVQLCDRIQVNEESTILNPPNQASLDYICL</sequence>
<dbReference type="RefSeq" id="WP_190474384.1">
    <property type="nucleotide sequence ID" value="NZ_JACJPW010000141.1"/>
</dbReference>
<reference evidence="1" key="2">
    <citation type="submission" date="2020-08" db="EMBL/GenBank/DDBJ databases">
        <authorList>
            <person name="Chen M."/>
            <person name="Teng W."/>
            <person name="Zhao L."/>
            <person name="Hu C."/>
            <person name="Zhou Y."/>
            <person name="Han B."/>
            <person name="Song L."/>
            <person name="Shu W."/>
        </authorList>
    </citation>
    <scope>NUCLEOTIDE SEQUENCE</scope>
    <source>
        <strain evidence="1">FACHB-1375</strain>
    </source>
</reference>
<reference evidence="1" key="1">
    <citation type="journal article" date="2015" name="ISME J.">
        <title>Draft Genome Sequence of Streptomyces incarnatus NRRL8089, which Produces the Nucleoside Antibiotic Sinefungin.</title>
        <authorList>
            <person name="Oshima K."/>
            <person name="Hattori M."/>
            <person name="Shimizu H."/>
            <person name="Fukuda K."/>
            <person name="Nemoto M."/>
            <person name="Inagaki K."/>
            <person name="Tamura T."/>
        </authorList>
    </citation>
    <scope>NUCLEOTIDE SEQUENCE</scope>
    <source>
        <strain evidence="1">FACHB-1375</strain>
    </source>
</reference>
<name>A0A926VL50_9CYAN</name>
<evidence type="ECO:0000313" key="1">
    <source>
        <dbReference type="EMBL" id="MBD2185764.1"/>
    </source>
</evidence>
<gene>
    <name evidence="1" type="ORF">H6G03_32670</name>
</gene>
<dbReference type="Proteomes" id="UP000641646">
    <property type="component" value="Unassembled WGS sequence"/>
</dbReference>
<evidence type="ECO:0000313" key="2">
    <source>
        <dbReference type="Proteomes" id="UP000641646"/>
    </source>
</evidence>
<protein>
    <submittedName>
        <fullName evidence="1">DUF1830 domain-containing protein</fullName>
    </submittedName>
</protein>
<accession>A0A926VL50</accession>
<dbReference type="AlphaFoldDB" id="A0A926VL50"/>
<dbReference type="EMBL" id="JACJPW010000141">
    <property type="protein sequence ID" value="MBD2185764.1"/>
    <property type="molecule type" value="Genomic_DNA"/>
</dbReference>
<proteinExistence type="predicted"/>
<comment type="caution">
    <text evidence="1">The sequence shown here is derived from an EMBL/GenBank/DDBJ whole genome shotgun (WGS) entry which is preliminary data.</text>
</comment>
<organism evidence="1 2">
    <name type="scientific">Aerosakkonema funiforme FACHB-1375</name>
    <dbReference type="NCBI Taxonomy" id="2949571"/>
    <lineage>
        <taxon>Bacteria</taxon>
        <taxon>Bacillati</taxon>
        <taxon>Cyanobacteriota</taxon>
        <taxon>Cyanophyceae</taxon>
        <taxon>Oscillatoriophycideae</taxon>
        <taxon>Aerosakkonematales</taxon>
        <taxon>Aerosakkonemataceae</taxon>
        <taxon>Aerosakkonema</taxon>
    </lineage>
</organism>
<dbReference type="Pfam" id="PF08865">
    <property type="entry name" value="DUF1830"/>
    <property type="match status" value="1"/>
</dbReference>
<dbReference type="InterPro" id="IPR014964">
    <property type="entry name" value="DUF1830"/>
</dbReference>
<keyword evidence="2" id="KW-1185">Reference proteome</keyword>